<gene>
    <name evidence="2" type="ORF">BN1723_020387</name>
</gene>
<evidence type="ECO:0000313" key="2">
    <source>
        <dbReference type="EMBL" id="CRK47797.1"/>
    </source>
</evidence>
<feature type="region of interest" description="Disordered" evidence="1">
    <location>
        <begin position="1"/>
        <end position="27"/>
    </location>
</feature>
<organism evidence="2 3">
    <name type="scientific">Verticillium longisporum</name>
    <name type="common">Verticillium dahliae var. longisporum</name>
    <dbReference type="NCBI Taxonomy" id="100787"/>
    <lineage>
        <taxon>Eukaryota</taxon>
        <taxon>Fungi</taxon>
        <taxon>Dikarya</taxon>
        <taxon>Ascomycota</taxon>
        <taxon>Pezizomycotina</taxon>
        <taxon>Sordariomycetes</taxon>
        <taxon>Hypocreomycetidae</taxon>
        <taxon>Glomerellales</taxon>
        <taxon>Plectosphaerellaceae</taxon>
        <taxon>Verticillium</taxon>
    </lineage>
</organism>
<evidence type="ECO:0000313" key="3">
    <source>
        <dbReference type="Proteomes" id="UP000045706"/>
    </source>
</evidence>
<dbReference type="EMBL" id="CVQI01036950">
    <property type="protein sequence ID" value="CRK47797.1"/>
    <property type="molecule type" value="Genomic_DNA"/>
</dbReference>
<sequence>LRPQGPRAARVRTAAWADPGPGHAEHE</sequence>
<reference evidence="3" key="1">
    <citation type="submission" date="2015-05" db="EMBL/GenBank/DDBJ databases">
        <authorList>
            <person name="Fogelqvist Johan"/>
        </authorList>
    </citation>
    <scope>NUCLEOTIDE SEQUENCE [LARGE SCALE GENOMIC DNA]</scope>
</reference>
<feature type="non-terminal residue" evidence="2">
    <location>
        <position position="1"/>
    </location>
</feature>
<dbReference type="Proteomes" id="UP000045706">
    <property type="component" value="Unassembled WGS sequence"/>
</dbReference>
<name>A0A0G4NMV3_VERLO</name>
<protein>
    <submittedName>
        <fullName evidence="2">Uncharacterized protein</fullName>
    </submittedName>
</protein>
<accession>A0A0G4NMV3</accession>
<evidence type="ECO:0000256" key="1">
    <source>
        <dbReference type="SAM" id="MobiDB-lite"/>
    </source>
</evidence>
<proteinExistence type="predicted"/>
<dbReference type="AlphaFoldDB" id="A0A0G4NMV3"/>